<gene>
    <name evidence="2" type="ORF">DSM00_1340</name>
</gene>
<evidence type="ECO:0000313" key="3">
    <source>
        <dbReference type="Proteomes" id="UP000289238"/>
    </source>
</evidence>
<dbReference type="NCBIfam" id="TIGR02118">
    <property type="entry name" value="EthD family reductase"/>
    <property type="match status" value="1"/>
</dbReference>
<name>A0A4Q0PAD4_9FLAO</name>
<dbReference type="SUPFAM" id="SSF54909">
    <property type="entry name" value="Dimeric alpha+beta barrel"/>
    <property type="match status" value="1"/>
</dbReference>
<proteinExistence type="predicted"/>
<reference evidence="2 3" key="1">
    <citation type="submission" date="2018-07" db="EMBL/GenBank/DDBJ databases">
        <title>Leeuwenhoekiella genomics.</title>
        <authorList>
            <person name="Tahon G."/>
            <person name="Willems A."/>
        </authorList>
    </citation>
    <scope>NUCLEOTIDE SEQUENCE [LARGE SCALE GENOMIC DNA]</scope>
    <source>
        <strain evidence="2 3">LMG 22550</strain>
    </source>
</reference>
<dbReference type="Pfam" id="PF07110">
    <property type="entry name" value="EthD"/>
    <property type="match status" value="1"/>
</dbReference>
<evidence type="ECO:0000259" key="1">
    <source>
        <dbReference type="Pfam" id="PF07110"/>
    </source>
</evidence>
<organism evidence="2 3">
    <name type="scientific">Leeuwenhoekiella aequorea</name>
    <dbReference type="NCBI Taxonomy" id="283736"/>
    <lineage>
        <taxon>Bacteria</taxon>
        <taxon>Pseudomonadati</taxon>
        <taxon>Bacteroidota</taxon>
        <taxon>Flavobacteriia</taxon>
        <taxon>Flavobacteriales</taxon>
        <taxon>Flavobacteriaceae</taxon>
        <taxon>Leeuwenhoekiella</taxon>
    </lineage>
</organism>
<dbReference type="RefSeq" id="WP_128757229.1">
    <property type="nucleotide sequence ID" value="NZ_QOVM01000002.1"/>
</dbReference>
<dbReference type="EMBL" id="QOVM01000002">
    <property type="protein sequence ID" value="RXG23724.1"/>
    <property type="molecule type" value="Genomic_DNA"/>
</dbReference>
<dbReference type="PANTHER" id="PTHR40260">
    <property type="entry name" value="BLR8190 PROTEIN"/>
    <property type="match status" value="1"/>
</dbReference>
<accession>A0A4Q0PAD4</accession>
<keyword evidence="3" id="KW-1185">Reference proteome</keyword>
<sequence length="102" mass="11201">MIKLTVMYPNNVDLTFDKDYYLSKHGNLIAELLGEAIIDSDVNFGIASASPTESAPYAVIANITFKSMESFEKSFGANAETILKDLPHFTNAEPVIQLSEIV</sequence>
<dbReference type="PANTHER" id="PTHR40260:SF2">
    <property type="entry name" value="BLR8190 PROTEIN"/>
    <property type="match status" value="1"/>
</dbReference>
<dbReference type="AlphaFoldDB" id="A0A4Q0PAD4"/>
<protein>
    <recommendedName>
        <fullName evidence="1">EthD domain-containing protein</fullName>
    </recommendedName>
</protein>
<feature type="domain" description="EthD" evidence="1">
    <location>
        <begin position="16"/>
        <end position="91"/>
    </location>
</feature>
<dbReference type="Gene3D" id="3.30.70.100">
    <property type="match status" value="1"/>
</dbReference>
<dbReference type="GO" id="GO:0016491">
    <property type="term" value="F:oxidoreductase activity"/>
    <property type="evidence" value="ECO:0007669"/>
    <property type="project" value="InterPro"/>
</dbReference>
<dbReference type="Proteomes" id="UP000289238">
    <property type="component" value="Unassembled WGS sequence"/>
</dbReference>
<dbReference type="InterPro" id="IPR009799">
    <property type="entry name" value="EthD_dom"/>
</dbReference>
<comment type="caution">
    <text evidence="2">The sequence shown here is derived from an EMBL/GenBank/DDBJ whole genome shotgun (WGS) entry which is preliminary data.</text>
</comment>
<dbReference type="InterPro" id="IPR011008">
    <property type="entry name" value="Dimeric_a/b-barrel"/>
</dbReference>
<dbReference type="OrthoDB" id="5343971at2"/>
<evidence type="ECO:0000313" key="2">
    <source>
        <dbReference type="EMBL" id="RXG23724.1"/>
    </source>
</evidence>